<evidence type="ECO:0000313" key="7">
    <source>
        <dbReference type="Proteomes" id="UP001329915"/>
    </source>
</evidence>
<dbReference type="Proteomes" id="UP001329915">
    <property type="component" value="Chromosome"/>
</dbReference>
<accession>A0AAU0UTY1</accession>
<dbReference type="Pfam" id="PF06541">
    <property type="entry name" value="ABC_trans_CmpB"/>
    <property type="match status" value="1"/>
</dbReference>
<dbReference type="GO" id="GO:0016020">
    <property type="term" value="C:membrane"/>
    <property type="evidence" value="ECO:0007669"/>
    <property type="project" value="UniProtKB-SubCell"/>
</dbReference>
<name>A0AAU0UTY1_9FIRM</name>
<feature type="transmembrane region" description="Helical" evidence="5">
    <location>
        <begin position="6"/>
        <end position="25"/>
    </location>
</feature>
<sequence>MWQKFFFYGIMGWIIEIIWTGLGSMLRGQWVLRGHSYLWMLPIYGTVVFFEPVHDRVRGWPWPLRGLTWLMLIWSLEYTSGWLISLVIGQIPWDYSLKTSLHVNGLIRLDYAPAWFAAGLLFEKVHDYLDNIRLLKLK</sequence>
<dbReference type="InterPro" id="IPR010540">
    <property type="entry name" value="CmpB_TMEM229"/>
</dbReference>
<organism evidence="6 7">
    <name type="scientific">Metallumcola ferriviriculae</name>
    <dbReference type="NCBI Taxonomy" id="3039180"/>
    <lineage>
        <taxon>Bacteria</taxon>
        <taxon>Bacillati</taxon>
        <taxon>Bacillota</taxon>
        <taxon>Clostridia</taxon>
        <taxon>Neomoorellales</taxon>
        <taxon>Desulfitibacteraceae</taxon>
        <taxon>Metallumcola</taxon>
    </lineage>
</organism>
<feature type="transmembrane region" description="Helical" evidence="5">
    <location>
        <begin position="66"/>
        <end position="88"/>
    </location>
</feature>
<evidence type="ECO:0000256" key="3">
    <source>
        <dbReference type="ARBA" id="ARBA00022989"/>
    </source>
</evidence>
<dbReference type="RefSeq" id="WP_366922743.1">
    <property type="nucleotide sequence ID" value="NZ_CP121694.1"/>
</dbReference>
<keyword evidence="7" id="KW-1185">Reference proteome</keyword>
<keyword evidence="2 5" id="KW-0812">Transmembrane</keyword>
<evidence type="ECO:0000256" key="2">
    <source>
        <dbReference type="ARBA" id="ARBA00022692"/>
    </source>
</evidence>
<evidence type="ECO:0000256" key="1">
    <source>
        <dbReference type="ARBA" id="ARBA00004141"/>
    </source>
</evidence>
<feature type="transmembrane region" description="Helical" evidence="5">
    <location>
        <begin position="37"/>
        <end position="54"/>
    </location>
</feature>
<gene>
    <name evidence="6" type="ORF">MFMK1_003218</name>
</gene>
<evidence type="ECO:0000256" key="4">
    <source>
        <dbReference type="ARBA" id="ARBA00023136"/>
    </source>
</evidence>
<dbReference type="AlphaFoldDB" id="A0AAU0UTY1"/>
<proteinExistence type="predicted"/>
<keyword evidence="3 5" id="KW-1133">Transmembrane helix</keyword>
<dbReference type="KEGG" id="dbc:MFMK1_003218"/>
<reference evidence="6 7" key="1">
    <citation type="submission" date="2023-04" db="EMBL/GenBank/DDBJ databases">
        <authorList>
            <person name="Hsu D."/>
        </authorList>
    </citation>
    <scope>NUCLEOTIDE SEQUENCE [LARGE SCALE GENOMIC DNA]</scope>
    <source>
        <strain evidence="6 7">MK1</strain>
    </source>
</reference>
<dbReference type="PANTHER" id="PTHR31746">
    <property type="entry name" value="TRANSMEMBRANE PROTEIN 229 FAMILY MEMBER"/>
    <property type="match status" value="1"/>
</dbReference>
<evidence type="ECO:0000256" key="5">
    <source>
        <dbReference type="SAM" id="Phobius"/>
    </source>
</evidence>
<comment type="subcellular location">
    <subcellularLocation>
        <location evidence="1">Membrane</location>
        <topology evidence="1">Multi-pass membrane protein</topology>
    </subcellularLocation>
</comment>
<dbReference type="PANTHER" id="PTHR31746:SF2">
    <property type="entry name" value="TRANSMEMBRANE PROTEIN 229A"/>
    <property type="match status" value="1"/>
</dbReference>
<protein>
    <submittedName>
        <fullName evidence="6">ABC transporter permease</fullName>
    </submittedName>
</protein>
<evidence type="ECO:0000313" key="6">
    <source>
        <dbReference type="EMBL" id="WRO23359.1"/>
    </source>
</evidence>
<dbReference type="EMBL" id="CP121694">
    <property type="protein sequence ID" value="WRO23359.1"/>
    <property type="molecule type" value="Genomic_DNA"/>
</dbReference>
<keyword evidence="4 5" id="KW-0472">Membrane</keyword>